<organism evidence="1">
    <name type="scientific">Leptocylindrus danicus</name>
    <dbReference type="NCBI Taxonomy" id="163516"/>
    <lineage>
        <taxon>Eukaryota</taxon>
        <taxon>Sar</taxon>
        <taxon>Stramenopiles</taxon>
        <taxon>Ochrophyta</taxon>
        <taxon>Bacillariophyta</taxon>
        <taxon>Coscinodiscophyceae</taxon>
        <taxon>Chaetocerotophycidae</taxon>
        <taxon>Leptocylindrales</taxon>
        <taxon>Leptocylindraceae</taxon>
        <taxon>Leptocylindrus</taxon>
    </lineage>
</organism>
<proteinExistence type="predicted"/>
<protein>
    <submittedName>
        <fullName evidence="1">Uncharacterized protein</fullName>
    </submittedName>
</protein>
<accession>A0A7S2LQD2</accession>
<name>A0A7S2LQD2_9STRA</name>
<dbReference type="EMBL" id="HBGY01033116">
    <property type="protein sequence ID" value="CAD9613292.1"/>
    <property type="molecule type" value="Transcribed_RNA"/>
</dbReference>
<evidence type="ECO:0000313" key="1">
    <source>
        <dbReference type="EMBL" id="CAD9613292.1"/>
    </source>
</evidence>
<sequence>MTSTRIPSTTAHAQLLEQQGYAILPRFLPQHECLKYEQLAIQFLETVSPRFKGHDASTWNARDHHTLKGTRTDPIPQILPRTRPSLVATRGAGWILGDLREYLADQVFAEHVYDGSHELLCERVEGFSVVRPDDDCIEYDLLIPQGKEDKTVKQMYYQALVVLSKYAAKLVTTTCCGTPQQRTEVDLQQGDIVLYSNNSEFNCTLVINSSIISTDDPAELCSSSKNLAFFDHVSIRPATFTKEEDNVVNGSSGAQTYPWENRLDSYIFAQTFSSDGSLHCEGYDEVGRNMDEQRLRNQDECKINGADEKVRMVKTYQQIRGHQRLNVRRAQLYGFIPYTDNPETDVANLSDLESELERRGVWYEGDAREIHPQLVSLDCSDFRNLAGQDKWLGGVGSPCGRFIYGVPGTATQVLRVTVSSGKVDLIGPHFTGKFKWLRGVPIPASVMGKESFPSGACIAIPCNSKSVLRIDPHSDEVIAFGHKTLEKMGKWLYHGGELASDGYVYAIPANAERVLKIDPRTLETSLIGPVFEGVQKWYGGLLGGNGAIYGIPQNSTGCLKIDPESQEVTIVGEGTLSEGRYKWHGGLSTADKRFIYGFPNHEDKVLKLDTLTDKITLIGEPGVILAGRHRIPQDNKYKYLGGAITPEGKAFLFPCEAERVLMIDTNTDVVKCVGPLLLEGENKYQNGFCCSDGVYGIPQRARGVLKISVCEDDGSNDGVKVEVLNCGDNIGAYKDKFEGGVLGQDGCVYCMPLICKDVVKVVPKPFQARDNE</sequence>
<reference evidence="1" key="1">
    <citation type="submission" date="2021-01" db="EMBL/GenBank/DDBJ databases">
        <authorList>
            <person name="Corre E."/>
            <person name="Pelletier E."/>
            <person name="Niang G."/>
            <person name="Scheremetjew M."/>
            <person name="Finn R."/>
            <person name="Kale V."/>
            <person name="Holt S."/>
            <person name="Cochrane G."/>
            <person name="Meng A."/>
            <person name="Brown T."/>
            <person name="Cohen L."/>
        </authorList>
    </citation>
    <scope>NUCLEOTIDE SEQUENCE</scope>
    <source>
        <strain evidence="1">B650</strain>
    </source>
</reference>
<dbReference type="AlphaFoldDB" id="A0A7S2LQD2"/>
<gene>
    <name evidence="1" type="ORF">LDAN0321_LOCUS20733</name>
</gene>
<dbReference type="SUPFAM" id="SSF63829">
    <property type="entry name" value="Calcium-dependent phosphotriesterase"/>
    <property type="match status" value="1"/>
</dbReference>